<protein>
    <submittedName>
        <fullName evidence="2">Uncharacterized protein</fullName>
    </submittedName>
</protein>
<accession>A0ABD2Y6R6</accession>
<keyword evidence="3" id="KW-1185">Reference proteome</keyword>
<evidence type="ECO:0000313" key="2">
    <source>
        <dbReference type="EMBL" id="KAL3502685.1"/>
    </source>
</evidence>
<evidence type="ECO:0000256" key="1">
    <source>
        <dbReference type="SAM" id="MobiDB-lite"/>
    </source>
</evidence>
<sequence length="127" mass="13358">MVSPGERGKGGKGDRSGAWRRGRQEMDSGNGRVRGKGGYDGYVQMRLGKGKKGRESEWQGLGLGNDGGGCFVLDVKVEMVVVALLVEVVVVLVEMVGAVVYGSGDGGCCCMWCSRGVDGVVLLFVVK</sequence>
<dbReference type="AlphaFoldDB" id="A0ABD2Y6R6"/>
<name>A0ABD2Y6R6_9GENT</name>
<evidence type="ECO:0000313" key="3">
    <source>
        <dbReference type="Proteomes" id="UP001630127"/>
    </source>
</evidence>
<reference evidence="2 3" key="1">
    <citation type="submission" date="2024-11" db="EMBL/GenBank/DDBJ databases">
        <title>A near-complete genome assembly of Cinchona calisaya.</title>
        <authorList>
            <person name="Lian D.C."/>
            <person name="Zhao X.W."/>
            <person name="Wei L."/>
        </authorList>
    </citation>
    <scope>NUCLEOTIDE SEQUENCE [LARGE SCALE GENOMIC DNA]</scope>
    <source>
        <tissue evidence="2">Nenye</tissue>
    </source>
</reference>
<gene>
    <name evidence="2" type="ORF">ACH5RR_037134</name>
</gene>
<feature type="compositionally biased region" description="Basic and acidic residues" evidence="1">
    <location>
        <begin position="1"/>
        <end position="26"/>
    </location>
</feature>
<organism evidence="2 3">
    <name type="scientific">Cinchona calisaya</name>
    <dbReference type="NCBI Taxonomy" id="153742"/>
    <lineage>
        <taxon>Eukaryota</taxon>
        <taxon>Viridiplantae</taxon>
        <taxon>Streptophyta</taxon>
        <taxon>Embryophyta</taxon>
        <taxon>Tracheophyta</taxon>
        <taxon>Spermatophyta</taxon>
        <taxon>Magnoliopsida</taxon>
        <taxon>eudicotyledons</taxon>
        <taxon>Gunneridae</taxon>
        <taxon>Pentapetalae</taxon>
        <taxon>asterids</taxon>
        <taxon>lamiids</taxon>
        <taxon>Gentianales</taxon>
        <taxon>Rubiaceae</taxon>
        <taxon>Cinchonoideae</taxon>
        <taxon>Cinchoneae</taxon>
        <taxon>Cinchona</taxon>
    </lineage>
</organism>
<feature type="non-terminal residue" evidence="2">
    <location>
        <position position="127"/>
    </location>
</feature>
<comment type="caution">
    <text evidence="2">The sequence shown here is derived from an EMBL/GenBank/DDBJ whole genome shotgun (WGS) entry which is preliminary data.</text>
</comment>
<proteinExistence type="predicted"/>
<dbReference type="EMBL" id="JBJUIK010000015">
    <property type="protein sequence ID" value="KAL3502685.1"/>
    <property type="molecule type" value="Genomic_DNA"/>
</dbReference>
<dbReference type="Proteomes" id="UP001630127">
    <property type="component" value="Unassembled WGS sequence"/>
</dbReference>
<feature type="region of interest" description="Disordered" evidence="1">
    <location>
        <begin position="1"/>
        <end position="38"/>
    </location>
</feature>